<dbReference type="Proteomes" id="UP000184485">
    <property type="component" value="Unassembled WGS sequence"/>
</dbReference>
<evidence type="ECO:0000256" key="1">
    <source>
        <dbReference type="ARBA" id="ARBA00004418"/>
    </source>
</evidence>
<feature type="domain" description="Solute-binding protein family 5" evidence="6">
    <location>
        <begin position="70"/>
        <end position="449"/>
    </location>
</feature>
<dbReference type="PANTHER" id="PTHR30290">
    <property type="entry name" value="PERIPLASMIC BINDING COMPONENT OF ABC TRANSPORTER"/>
    <property type="match status" value="1"/>
</dbReference>
<dbReference type="PANTHER" id="PTHR30290:SF10">
    <property type="entry name" value="PERIPLASMIC OLIGOPEPTIDE-BINDING PROTEIN-RELATED"/>
    <property type="match status" value="1"/>
</dbReference>
<dbReference type="GO" id="GO:0043190">
    <property type="term" value="C:ATP-binding cassette (ABC) transporter complex"/>
    <property type="evidence" value="ECO:0007669"/>
    <property type="project" value="InterPro"/>
</dbReference>
<dbReference type="Gene3D" id="3.10.105.10">
    <property type="entry name" value="Dipeptide-binding Protein, Domain 3"/>
    <property type="match status" value="1"/>
</dbReference>
<dbReference type="STRING" id="1122133.SAMN02745157_3888"/>
<dbReference type="Gene3D" id="3.40.190.10">
    <property type="entry name" value="Periplasmic binding protein-like II"/>
    <property type="match status" value="1"/>
</dbReference>
<accession>A0A1M5IIQ6</accession>
<dbReference type="AlphaFoldDB" id="A0A1M5IIQ6"/>
<dbReference type="PIRSF" id="PIRSF002741">
    <property type="entry name" value="MppA"/>
    <property type="match status" value="1"/>
</dbReference>
<dbReference type="GO" id="GO:0015833">
    <property type="term" value="P:peptide transport"/>
    <property type="evidence" value="ECO:0007669"/>
    <property type="project" value="TreeGrafter"/>
</dbReference>
<dbReference type="GO" id="GO:1904680">
    <property type="term" value="F:peptide transmembrane transporter activity"/>
    <property type="evidence" value="ECO:0007669"/>
    <property type="project" value="TreeGrafter"/>
</dbReference>
<name>A0A1M5IIQ6_9HYPH</name>
<dbReference type="InterPro" id="IPR030678">
    <property type="entry name" value="Peptide/Ni-bd"/>
</dbReference>
<dbReference type="InterPro" id="IPR000914">
    <property type="entry name" value="SBP_5_dom"/>
</dbReference>
<evidence type="ECO:0000256" key="3">
    <source>
        <dbReference type="ARBA" id="ARBA00022448"/>
    </source>
</evidence>
<keyword evidence="8" id="KW-1185">Reference proteome</keyword>
<comment type="subcellular location">
    <subcellularLocation>
        <location evidence="1">Periplasm</location>
    </subcellularLocation>
</comment>
<dbReference type="SUPFAM" id="SSF53850">
    <property type="entry name" value="Periplasmic binding protein-like II"/>
    <property type="match status" value="1"/>
</dbReference>
<reference evidence="7 8" key="1">
    <citation type="submission" date="2016-11" db="EMBL/GenBank/DDBJ databases">
        <authorList>
            <person name="Jaros S."/>
            <person name="Januszkiewicz K."/>
            <person name="Wedrychowicz H."/>
        </authorList>
    </citation>
    <scope>NUCLEOTIDE SEQUENCE [LARGE SCALE GENOMIC DNA]</scope>
    <source>
        <strain evidence="7 8">DSM 19436</strain>
    </source>
</reference>
<evidence type="ECO:0000313" key="8">
    <source>
        <dbReference type="Proteomes" id="UP000184485"/>
    </source>
</evidence>
<protein>
    <submittedName>
        <fullName evidence="7">Peptide/nickel transport system substrate-binding protein</fullName>
    </submittedName>
</protein>
<keyword evidence="3" id="KW-0813">Transport</keyword>
<proteinExistence type="inferred from homology"/>
<dbReference type="EMBL" id="FQUP01000004">
    <property type="protein sequence ID" value="SHG27653.1"/>
    <property type="molecule type" value="Genomic_DNA"/>
</dbReference>
<organism evidence="7 8">
    <name type="scientific">Kaistia soli DSM 19436</name>
    <dbReference type="NCBI Taxonomy" id="1122133"/>
    <lineage>
        <taxon>Bacteria</taxon>
        <taxon>Pseudomonadati</taxon>
        <taxon>Pseudomonadota</taxon>
        <taxon>Alphaproteobacteria</taxon>
        <taxon>Hyphomicrobiales</taxon>
        <taxon>Kaistiaceae</taxon>
        <taxon>Kaistia</taxon>
    </lineage>
</organism>
<comment type="similarity">
    <text evidence="2">Belongs to the bacterial solute-binding protein 5 family.</text>
</comment>
<sequence>MNALHRLLGAVLVASSLSLPAVAHADSTVTGPGGTTSGTYMDYMKTVYDRAGAPEITSLPLTEFDSEYKLNPMGAKSWSQSADGLTWTFKLQDGLVWSDGEPLTAEDYVFALQRAAKEGYDFNWYWSFAGGIKGWSDVTDKHADPSTLGIKAVDATTIEVTTDAPKSYFPGVASLWYPVPKHVVDKIGDDYALSVDTLVASGPFMVKSWEKSNNTMTLVKNPKYNGPWPAQIETLVLDTQIGPPEVGFPAFMAGEADWTTLNAGQVPVVQQQFPDGIRKNAVFALYYLAFDPEKAPFDNIHVRKAFQAAINRDELTSTVLKDTAVPAKSILAPSYPGYQQSIADKTVFDAKLAKEELAKAGYPDGKGFPPIEIWYREQGGYNAAIAAPMLQYLQAQFKDILGVDMGIKSMPTKDWTAALKARSNGLFLAPYEYDYLDPSNFYDLFKSGGRHHYAFPEYDKLVDAGDAGADWDKRLADYAKAEQVLTDNAALVPLVHPVTIAAVSDKLKGEGVTPNSKGFTPLDRLSGYLYTHVTKE</sequence>
<dbReference type="Gene3D" id="3.90.76.10">
    <property type="entry name" value="Dipeptide-binding Protein, Domain 1"/>
    <property type="match status" value="1"/>
</dbReference>
<dbReference type="RefSeq" id="WP_139251528.1">
    <property type="nucleotide sequence ID" value="NZ_FQUP01000004.1"/>
</dbReference>
<evidence type="ECO:0000256" key="5">
    <source>
        <dbReference type="SAM" id="SignalP"/>
    </source>
</evidence>
<evidence type="ECO:0000256" key="4">
    <source>
        <dbReference type="ARBA" id="ARBA00022729"/>
    </source>
</evidence>
<gene>
    <name evidence="7" type="ORF">SAMN02745157_3888</name>
</gene>
<evidence type="ECO:0000256" key="2">
    <source>
        <dbReference type="ARBA" id="ARBA00005695"/>
    </source>
</evidence>
<evidence type="ECO:0000313" key="7">
    <source>
        <dbReference type="EMBL" id="SHG27653.1"/>
    </source>
</evidence>
<dbReference type="GO" id="GO:0030288">
    <property type="term" value="C:outer membrane-bounded periplasmic space"/>
    <property type="evidence" value="ECO:0007669"/>
    <property type="project" value="UniProtKB-ARBA"/>
</dbReference>
<dbReference type="CDD" id="cd08504">
    <property type="entry name" value="PBP2_OppA"/>
    <property type="match status" value="1"/>
</dbReference>
<evidence type="ECO:0000259" key="6">
    <source>
        <dbReference type="Pfam" id="PF00496"/>
    </source>
</evidence>
<keyword evidence="4 5" id="KW-0732">Signal</keyword>
<dbReference type="InterPro" id="IPR039424">
    <property type="entry name" value="SBP_5"/>
</dbReference>
<dbReference type="Pfam" id="PF00496">
    <property type="entry name" value="SBP_bac_5"/>
    <property type="match status" value="1"/>
</dbReference>
<feature type="signal peptide" evidence="5">
    <location>
        <begin position="1"/>
        <end position="25"/>
    </location>
</feature>
<feature type="chain" id="PRO_5013200414" evidence="5">
    <location>
        <begin position="26"/>
        <end position="536"/>
    </location>
</feature>
<dbReference type="OrthoDB" id="9803988at2"/>